<dbReference type="EMBL" id="ANKQ01000004">
    <property type="protein sequence ID" value="ELP52367.1"/>
    <property type="molecule type" value="Genomic_DNA"/>
</dbReference>
<accession>L7E228</accession>
<gene>
    <name evidence="2" type="ORF">O53_5262</name>
</gene>
<dbReference type="PATRIC" id="fig|1134457.3.peg.5302"/>
<keyword evidence="1" id="KW-0812">Transmembrane</keyword>
<feature type="transmembrane region" description="Helical" evidence="1">
    <location>
        <begin position="30"/>
        <end position="52"/>
    </location>
</feature>
<sequence length="61" mass="7105">MIASSLSFWGSVKSFSFFNRLYLLRFKTSSFASFSPFCFLFFCASAVAFLFFDSENYNDIF</sequence>
<evidence type="ECO:0000256" key="1">
    <source>
        <dbReference type="SAM" id="Phobius"/>
    </source>
</evidence>
<keyword evidence="1" id="KW-1133">Transmembrane helix</keyword>
<protein>
    <submittedName>
        <fullName evidence="2">Uncharacterized protein</fullName>
    </submittedName>
</protein>
<reference evidence="2 3" key="1">
    <citation type="journal article" date="2013" name="Genome Announc.">
        <title>Whole-Genome Sequence of Microcystis aeruginosa TAIHU98, a Nontoxic Bloom-Forming Strain Isolated from Taihu Lake, China.</title>
        <authorList>
            <person name="Yang C."/>
            <person name="Zhang W."/>
            <person name="Ren M."/>
            <person name="Song L."/>
            <person name="Li T."/>
            <person name="Zhao J."/>
        </authorList>
    </citation>
    <scope>NUCLEOTIDE SEQUENCE [LARGE SCALE GENOMIC DNA]</scope>
    <source>
        <strain evidence="2 3">TAIHU98</strain>
    </source>
</reference>
<evidence type="ECO:0000313" key="3">
    <source>
        <dbReference type="Proteomes" id="UP000010932"/>
    </source>
</evidence>
<comment type="caution">
    <text evidence="2">The sequence shown here is derived from an EMBL/GenBank/DDBJ whole genome shotgun (WGS) entry which is preliminary data.</text>
</comment>
<organism evidence="2 3">
    <name type="scientific">Microcystis aeruginosa TAIHU98</name>
    <dbReference type="NCBI Taxonomy" id="1134457"/>
    <lineage>
        <taxon>Bacteria</taxon>
        <taxon>Bacillati</taxon>
        <taxon>Cyanobacteriota</taxon>
        <taxon>Cyanophyceae</taxon>
        <taxon>Oscillatoriophycideae</taxon>
        <taxon>Chroococcales</taxon>
        <taxon>Microcystaceae</taxon>
        <taxon>Microcystis</taxon>
    </lineage>
</organism>
<dbReference type="Proteomes" id="UP000010932">
    <property type="component" value="Unassembled WGS sequence"/>
</dbReference>
<keyword evidence="1" id="KW-0472">Membrane</keyword>
<name>L7E228_MICAE</name>
<dbReference type="AlphaFoldDB" id="L7E228"/>
<proteinExistence type="predicted"/>
<evidence type="ECO:0000313" key="2">
    <source>
        <dbReference type="EMBL" id="ELP52367.1"/>
    </source>
</evidence>